<evidence type="ECO:0000256" key="12">
    <source>
        <dbReference type="ARBA" id="ARBA00023157"/>
    </source>
</evidence>
<sequence>MKSFAILAVVGVALAQDAGSLPQCGQTCVNNMIAIAQSSFGCSSGDVACYCSNQDFGYGVRDCAREACGSDAVAAQVISYGATYCAGE</sequence>
<keyword evidence="9 16" id="KW-0732">Signal</keyword>
<dbReference type="GO" id="GO:0046872">
    <property type="term" value="F:metal ion binding"/>
    <property type="evidence" value="ECO:0007669"/>
    <property type="project" value="UniProtKB-UniRule"/>
</dbReference>
<dbReference type="Proteomes" id="UP000077069">
    <property type="component" value="Unassembled WGS sequence"/>
</dbReference>
<evidence type="ECO:0000256" key="11">
    <source>
        <dbReference type="ARBA" id="ARBA00023136"/>
    </source>
</evidence>
<evidence type="ECO:0000256" key="9">
    <source>
        <dbReference type="ARBA" id="ARBA00022729"/>
    </source>
</evidence>
<dbReference type="EMBL" id="KV441553">
    <property type="protein sequence ID" value="OAG05249.1"/>
    <property type="molecule type" value="Genomic_DNA"/>
</dbReference>
<dbReference type="InParanoid" id="A0A177CEL9"/>
<keyword evidence="4" id="KW-1003">Cell membrane</keyword>
<keyword evidence="8 15" id="KW-0479">Metal-binding</keyword>
<reference evidence="18 19" key="1">
    <citation type="submission" date="2016-05" db="EMBL/GenBank/DDBJ databases">
        <title>Comparative analysis of secretome profiles of manganese(II)-oxidizing ascomycete fungi.</title>
        <authorList>
            <consortium name="DOE Joint Genome Institute"/>
            <person name="Zeiner C.A."/>
            <person name="Purvine S.O."/>
            <person name="Zink E.M."/>
            <person name="Wu S."/>
            <person name="Pasa-Tolic L."/>
            <person name="Chaput D.L."/>
            <person name="Haridas S."/>
            <person name="Grigoriev I.V."/>
            <person name="Santelli C.M."/>
            <person name="Hansel C.M."/>
        </authorList>
    </citation>
    <scope>NUCLEOTIDE SEQUENCE [LARGE SCALE GENOMIC DNA]</scope>
    <source>
        <strain evidence="18 19">AP3s5-JAC2a</strain>
    </source>
</reference>
<name>A0A177CEL9_9PLEO</name>
<dbReference type="STRING" id="1460663.A0A177CEL9"/>
<evidence type="ECO:0000313" key="19">
    <source>
        <dbReference type="Proteomes" id="UP000077069"/>
    </source>
</evidence>
<keyword evidence="5" id="KW-0964">Secreted</keyword>
<keyword evidence="13" id="KW-0325">Glycoprotein</keyword>
<evidence type="ECO:0000313" key="18">
    <source>
        <dbReference type="EMBL" id="OAG05249.1"/>
    </source>
</evidence>
<dbReference type="GO" id="GO:0005576">
    <property type="term" value="C:extracellular region"/>
    <property type="evidence" value="ECO:0007669"/>
    <property type="project" value="UniProtKB-SubCell"/>
</dbReference>
<evidence type="ECO:0000256" key="3">
    <source>
        <dbReference type="ARBA" id="ARBA00010031"/>
    </source>
</evidence>
<dbReference type="OrthoDB" id="1193027at2759"/>
<dbReference type="InterPro" id="IPR008427">
    <property type="entry name" value="Extracellular_membr_CFEM_dom"/>
</dbReference>
<evidence type="ECO:0000259" key="17">
    <source>
        <dbReference type="PROSITE" id="PS52012"/>
    </source>
</evidence>
<keyword evidence="14" id="KW-0449">Lipoprotein</keyword>
<organism evidence="18 19">
    <name type="scientific">Paraphaeosphaeria sporulosa</name>
    <dbReference type="NCBI Taxonomy" id="1460663"/>
    <lineage>
        <taxon>Eukaryota</taxon>
        <taxon>Fungi</taxon>
        <taxon>Dikarya</taxon>
        <taxon>Ascomycota</taxon>
        <taxon>Pezizomycotina</taxon>
        <taxon>Dothideomycetes</taxon>
        <taxon>Pleosporomycetidae</taxon>
        <taxon>Pleosporales</taxon>
        <taxon>Massarineae</taxon>
        <taxon>Didymosphaeriaceae</taxon>
        <taxon>Paraphaeosphaeria</taxon>
    </lineage>
</organism>
<keyword evidence="7" id="KW-0336">GPI-anchor</keyword>
<keyword evidence="10 15" id="KW-0408">Iron</keyword>
<dbReference type="SMART" id="SM00747">
    <property type="entry name" value="CFEM"/>
    <property type="match status" value="1"/>
</dbReference>
<keyword evidence="6 15" id="KW-0349">Heme</keyword>
<evidence type="ECO:0000256" key="2">
    <source>
        <dbReference type="ARBA" id="ARBA00004613"/>
    </source>
</evidence>
<comment type="similarity">
    <text evidence="3">Belongs to the RBT5 family.</text>
</comment>
<proteinExistence type="inferred from homology"/>
<comment type="caution">
    <text evidence="15">Lacks conserved residue(s) required for the propagation of feature annotation.</text>
</comment>
<dbReference type="AlphaFoldDB" id="A0A177CEL9"/>
<dbReference type="PANTHER" id="PTHR37928">
    <property type="entry name" value="CFEM DOMAIN PROTEIN (AFU_ORTHOLOGUE AFUA_6G14090)"/>
    <property type="match status" value="1"/>
</dbReference>
<dbReference type="GO" id="GO:0098552">
    <property type="term" value="C:side of membrane"/>
    <property type="evidence" value="ECO:0007669"/>
    <property type="project" value="UniProtKB-KW"/>
</dbReference>
<protein>
    <recommendedName>
        <fullName evidence="17">CFEM domain-containing protein</fullName>
    </recommendedName>
</protein>
<evidence type="ECO:0000256" key="8">
    <source>
        <dbReference type="ARBA" id="ARBA00022723"/>
    </source>
</evidence>
<evidence type="ECO:0000256" key="14">
    <source>
        <dbReference type="ARBA" id="ARBA00023288"/>
    </source>
</evidence>
<feature type="disulfide bond" evidence="15">
    <location>
        <begin position="42"/>
        <end position="49"/>
    </location>
</feature>
<evidence type="ECO:0000256" key="4">
    <source>
        <dbReference type="ARBA" id="ARBA00022475"/>
    </source>
</evidence>
<comment type="subcellular location">
    <subcellularLocation>
        <location evidence="1">Cell membrane</location>
        <topology evidence="1">Lipid-anchor</topology>
        <topology evidence="1">GPI-anchor</topology>
    </subcellularLocation>
    <subcellularLocation>
        <location evidence="2">Secreted</location>
    </subcellularLocation>
</comment>
<dbReference type="RefSeq" id="XP_018035614.1">
    <property type="nucleotide sequence ID" value="XM_018174537.1"/>
</dbReference>
<dbReference type="PROSITE" id="PS52012">
    <property type="entry name" value="CFEM"/>
    <property type="match status" value="1"/>
</dbReference>
<feature type="chain" id="PRO_5012588200" description="CFEM domain-containing protein" evidence="16">
    <location>
        <begin position="16"/>
        <end position="88"/>
    </location>
</feature>
<evidence type="ECO:0000256" key="15">
    <source>
        <dbReference type="PROSITE-ProRule" id="PRU01356"/>
    </source>
</evidence>
<feature type="signal peptide" evidence="16">
    <location>
        <begin position="1"/>
        <end position="15"/>
    </location>
</feature>
<feature type="domain" description="CFEM" evidence="17">
    <location>
        <begin position="1"/>
        <end position="88"/>
    </location>
</feature>
<dbReference type="PANTHER" id="PTHR37928:SF1">
    <property type="entry name" value="CFEM DOMAIN PROTEIN (AFU_ORTHOLOGUE AFUA_6G14090)"/>
    <property type="match status" value="1"/>
</dbReference>
<evidence type="ECO:0000256" key="7">
    <source>
        <dbReference type="ARBA" id="ARBA00022622"/>
    </source>
</evidence>
<evidence type="ECO:0000256" key="6">
    <source>
        <dbReference type="ARBA" id="ARBA00022617"/>
    </source>
</evidence>
<gene>
    <name evidence="18" type="ORF">CC84DRAFT_1093842</name>
</gene>
<dbReference type="GeneID" id="28758023"/>
<evidence type="ECO:0000256" key="1">
    <source>
        <dbReference type="ARBA" id="ARBA00004609"/>
    </source>
</evidence>
<keyword evidence="12 15" id="KW-1015">Disulfide bond</keyword>
<evidence type="ECO:0000256" key="13">
    <source>
        <dbReference type="ARBA" id="ARBA00023180"/>
    </source>
</evidence>
<dbReference type="Pfam" id="PF05730">
    <property type="entry name" value="CFEM"/>
    <property type="match status" value="1"/>
</dbReference>
<feature type="binding site" description="axial binding residue" evidence="15">
    <location>
        <position position="46"/>
    </location>
    <ligand>
        <name>heme</name>
        <dbReference type="ChEBI" id="CHEBI:30413"/>
    </ligand>
    <ligandPart>
        <name>Fe</name>
        <dbReference type="ChEBI" id="CHEBI:18248"/>
    </ligandPart>
</feature>
<keyword evidence="19" id="KW-1185">Reference proteome</keyword>
<evidence type="ECO:0000256" key="10">
    <source>
        <dbReference type="ARBA" id="ARBA00023004"/>
    </source>
</evidence>
<dbReference type="InterPro" id="IPR051735">
    <property type="entry name" value="CFEM_domain"/>
</dbReference>
<evidence type="ECO:0000256" key="16">
    <source>
        <dbReference type="SAM" id="SignalP"/>
    </source>
</evidence>
<accession>A0A177CEL9</accession>
<dbReference type="GO" id="GO:0005886">
    <property type="term" value="C:plasma membrane"/>
    <property type="evidence" value="ECO:0007669"/>
    <property type="project" value="UniProtKB-SubCell"/>
</dbReference>
<keyword evidence="11" id="KW-0472">Membrane</keyword>
<evidence type="ECO:0000256" key="5">
    <source>
        <dbReference type="ARBA" id="ARBA00022525"/>
    </source>
</evidence>